<proteinExistence type="predicted"/>
<dbReference type="InterPro" id="IPR001789">
    <property type="entry name" value="Sig_transdc_resp-reg_receiver"/>
</dbReference>
<dbReference type="Gene3D" id="3.40.50.2300">
    <property type="match status" value="1"/>
</dbReference>
<name>A0A2S0UMG1_9RHOB</name>
<dbReference type="KEGG" id="geh:HYN69_11205"/>
<keyword evidence="2" id="KW-0902">Two-component regulatory system</keyword>
<feature type="modified residue" description="4-aspartylphosphate" evidence="3">
    <location>
        <position position="106"/>
    </location>
</feature>
<dbReference type="InterPro" id="IPR011006">
    <property type="entry name" value="CheY-like_superfamily"/>
</dbReference>
<protein>
    <recommendedName>
        <fullName evidence="4">Response regulatory domain-containing protein</fullName>
    </recommendedName>
</protein>
<evidence type="ECO:0000313" key="5">
    <source>
        <dbReference type="EMBL" id="AWB48992.1"/>
    </source>
</evidence>
<dbReference type="OrthoDB" id="7873557at2"/>
<dbReference type="PANTHER" id="PTHR45339:SF1">
    <property type="entry name" value="HYBRID SIGNAL TRANSDUCTION HISTIDINE KINASE J"/>
    <property type="match status" value="1"/>
</dbReference>
<evidence type="ECO:0000256" key="3">
    <source>
        <dbReference type="PROSITE-ProRule" id="PRU00169"/>
    </source>
</evidence>
<dbReference type="RefSeq" id="WP_108435810.1">
    <property type="nucleotide sequence ID" value="NZ_CP028918.1"/>
</dbReference>
<evidence type="ECO:0000313" key="6">
    <source>
        <dbReference type="Proteomes" id="UP000244496"/>
    </source>
</evidence>
<dbReference type="Proteomes" id="UP000244496">
    <property type="component" value="Chromosome"/>
</dbReference>
<evidence type="ECO:0000256" key="1">
    <source>
        <dbReference type="ARBA" id="ARBA00022553"/>
    </source>
</evidence>
<dbReference type="AlphaFoldDB" id="A0A2S0UMG1"/>
<dbReference type="Pfam" id="PF00072">
    <property type="entry name" value="Response_reg"/>
    <property type="match status" value="1"/>
</dbReference>
<dbReference type="PANTHER" id="PTHR45339">
    <property type="entry name" value="HYBRID SIGNAL TRANSDUCTION HISTIDINE KINASE J"/>
    <property type="match status" value="1"/>
</dbReference>
<dbReference type="EMBL" id="CP028918">
    <property type="protein sequence ID" value="AWB48992.1"/>
    <property type="molecule type" value="Genomic_DNA"/>
</dbReference>
<dbReference type="GO" id="GO:0000160">
    <property type="term" value="P:phosphorelay signal transduction system"/>
    <property type="evidence" value="ECO:0007669"/>
    <property type="project" value="UniProtKB-KW"/>
</dbReference>
<sequence length="181" mass="19701">MAEMTGLAWRFGRLFGLRGTAVAADRAADVVPVVAGREAEDVRLQARPDAAEFAGMRALVADDSAINCTILRTFLERLGFEVALAADGVQALDRWKAERFDLLCLDIEMPEVDGLTAFRLMKAEASGRGEQMPMALAVTINAMTHEVTAYLEAGFDACLPKPFSRGDLVDLLRRRWPASAA</sequence>
<accession>A0A2S0UMG1</accession>
<organism evidence="5 6">
    <name type="scientific">Paragemmobacter aquarius</name>
    <dbReference type="NCBI Taxonomy" id="2169400"/>
    <lineage>
        <taxon>Bacteria</taxon>
        <taxon>Pseudomonadati</taxon>
        <taxon>Pseudomonadota</taxon>
        <taxon>Alphaproteobacteria</taxon>
        <taxon>Rhodobacterales</taxon>
        <taxon>Paracoccaceae</taxon>
        <taxon>Paragemmobacter</taxon>
    </lineage>
</organism>
<keyword evidence="6" id="KW-1185">Reference proteome</keyword>
<evidence type="ECO:0000259" key="4">
    <source>
        <dbReference type="PROSITE" id="PS50110"/>
    </source>
</evidence>
<dbReference type="PROSITE" id="PS50110">
    <property type="entry name" value="RESPONSE_REGULATORY"/>
    <property type="match status" value="1"/>
</dbReference>
<dbReference type="CDD" id="cd17546">
    <property type="entry name" value="REC_hyHK_CKI1_RcsC-like"/>
    <property type="match status" value="1"/>
</dbReference>
<gene>
    <name evidence="5" type="ORF">HYN69_11205</name>
</gene>
<dbReference type="SMART" id="SM00448">
    <property type="entry name" value="REC"/>
    <property type="match status" value="1"/>
</dbReference>
<feature type="domain" description="Response regulatory" evidence="4">
    <location>
        <begin position="57"/>
        <end position="176"/>
    </location>
</feature>
<dbReference type="SUPFAM" id="SSF52172">
    <property type="entry name" value="CheY-like"/>
    <property type="match status" value="1"/>
</dbReference>
<evidence type="ECO:0000256" key="2">
    <source>
        <dbReference type="ARBA" id="ARBA00023012"/>
    </source>
</evidence>
<keyword evidence="1 3" id="KW-0597">Phosphoprotein</keyword>
<reference evidence="5 6" key="1">
    <citation type="submission" date="2018-04" db="EMBL/GenBank/DDBJ databases">
        <title>Genome sequencing of Gemmobacter.</title>
        <authorList>
            <person name="Yi H."/>
            <person name="Baek M.-G."/>
        </authorList>
    </citation>
    <scope>NUCLEOTIDE SEQUENCE [LARGE SCALE GENOMIC DNA]</scope>
    <source>
        <strain evidence="5 6">HYN0069</strain>
    </source>
</reference>